<feature type="compositionally biased region" description="Low complexity" evidence="2">
    <location>
        <begin position="1951"/>
        <end position="1968"/>
    </location>
</feature>
<evidence type="ECO:0000256" key="1">
    <source>
        <dbReference type="SAM" id="Coils"/>
    </source>
</evidence>
<comment type="caution">
    <text evidence="6">The sequence shown here is derived from an EMBL/GenBank/DDBJ whole genome shotgun (WGS) entry which is preliminary data.</text>
</comment>
<dbReference type="GO" id="GO:0008023">
    <property type="term" value="C:transcription elongation factor complex"/>
    <property type="evidence" value="ECO:0007669"/>
    <property type="project" value="TreeGrafter"/>
</dbReference>
<feature type="compositionally biased region" description="Basic and acidic residues" evidence="2">
    <location>
        <begin position="3014"/>
        <end position="3023"/>
    </location>
</feature>
<feature type="compositionally biased region" description="Basic and acidic residues" evidence="2">
    <location>
        <begin position="1212"/>
        <end position="1239"/>
    </location>
</feature>
<evidence type="ECO:0000259" key="4">
    <source>
        <dbReference type="Pfam" id="PF14633"/>
    </source>
</evidence>
<dbReference type="Proteomes" id="UP000224006">
    <property type="component" value="Unassembled WGS sequence"/>
</dbReference>
<dbReference type="STRING" id="94643.A0A2A9ME46"/>
<dbReference type="EMBL" id="NWUJ01000007">
    <property type="protein sequence ID" value="PFH33943.1"/>
    <property type="molecule type" value="Genomic_DNA"/>
</dbReference>
<feature type="compositionally biased region" description="Acidic residues" evidence="2">
    <location>
        <begin position="343"/>
        <end position="356"/>
    </location>
</feature>
<feature type="compositionally biased region" description="Basic and acidic residues" evidence="2">
    <location>
        <begin position="1092"/>
        <end position="1122"/>
    </location>
</feature>
<evidence type="ECO:0000313" key="6">
    <source>
        <dbReference type="EMBL" id="PFH33943.1"/>
    </source>
</evidence>
<feature type="domain" description="Transcription elongation factor Spt6 helix-hairpin-helix motif" evidence="5">
    <location>
        <begin position="2243"/>
        <end position="2329"/>
    </location>
</feature>
<dbReference type="InterPro" id="IPR032706">
    <property type="entry name" value="Spt6_HHH"/>
</dbReference>
<accession>A0A2A9ME46</accession>
<feature type="region of interest" description="Disordered" evidence="2">
    <location>
        <begin position="921"/>
        <end position="986"/>
    </location>
</feature>
<dbReference type="Gene3D" id="3.30.505.10">
    <property type="entry name" value="SH2 domain"/>
    <property type="match status" value="1"/>
</dbReference>
<evidence type="ECO:0008006" key="8">
    <source>
        <dbReference type="Google" id="ProtNLM"/>
    </source>
</evidence>
<feature type="compositionally biased region" description="Basic and acidic residues" evidence="2">
    <location>
        <begin position="106"/>
        <end position="115"/>
    </location>
</feature>
<feature type="compositionally biased region" description="Acidic residues" evidence="2">
    <location>
        <begin position="116"/>
        <end position="132"/>
    </location>
</feature>
<evidence type="ECO:0000259" key="3">
    <source>
        <dbReference type="Pfam" id="PF14632"/>
    </source>
</evidence>
<feature type="region of interest" description="Disordered" evidence="2">
    <location>
        <begin position="2421"/>
        <end position="2449"/>
    </location>
</feature>
<dbReference type="GO" id="GO:0034728">
    <property type="term" value="P:nucleosome organization"/>
    <property type="evidence" value="ECO:0007669"/>
    <property type="project" value="TreeGrafter"/>
</dbReference>
<dbReference type="GO" id="GO:0031491">
    <property type="term" value="F:nucleosome binding"/>
    <property type="evidence" value="ECO:0007669"/>
    <property type="project" value="TreeGrafter"/>
</dbReference>
<dbReference type="InterPro" id="IPR035420">
    <property type="entry name" value="Spt6_SH2"/>
</dbReference>
<feature type="coiled-coil region" evidence="1">
    <location>
        <begin position="1284"/>
        <end position="1313"/>
    </location>
</feature>
<evidence type="ECO:0000259" key="5">
    <source>
        <dbReference type="Pfam" id="PF14635"/>
    </source>
</evidence>
<dbReference type="Gene3D" id="1.10.3500.10">
    <property type="entry name" value="Tex N-terminal region-like"/>
    <property type="match status" value="2"/>
</dbReference>
<keyword evidence="7" id="KW-1185">Reference proteome</keyword>
<feature type="region of interest" description="Disordered" evidence="2">
    <location>
        <begin position="429"/>
        <end position="466"/>
    </location>
</feature>
<feature type="compositionally biased region" description="Basic and acidic residues" evidence="2">
    <location>
        <begin position="256"/>
        <end position="280"/>
    </location>
</feature>
<feature type="region of interest" description="Disordered" evidence="2">
    <location>
        <begin position="1008"/>
        <end position="1284"/>
    </location>
</feature>
<dbReference type="InterPro" id="IPR036860">
    <property type="entry name" value="SH2_dom_sf"/>
</dbReference>
<feature type="compositionally biased region" description="Basic and acidic residues" evidence="2">
    <location>
        <begin position="944"/>
        <end position="960"/>
    </location>
</feature>
<dbReference type="Pfam" id="PF14632">
    <property type="entry name" value="SPT6_acidic"/>
    <property type="match status" value="1"/>
</dbReference>
<dbReference type="InterPro" id="IPR042066">
    <property type="entry name" value="Spt6_death-like"/>
</dbReference>
<proteinExistence type="predicted"/>
<feature type="compositionally biased region" description="Basic and acidic residues" evidence="2">
    <location>
        <begin position="3060"/>
        <end position="3077"/>
    </location>
</feature>
<feature type="compositionally biased region" description="Low complexity" evidence="2">
    <location>
        <begin position="1"/>
        <end position="18"/>
    </location>
</feature>
<dbReference type="InterPro" id="IPR023323">
    <property type="entry name" value="Tex-like_dom_sf"/>
</dbReference>
<keyword evidence="1" id="KW-0175">Coiled coil</keyword>
<dbReference type="VEuPathDB" id="ToxoDB:BESB_070950"/>
<feature type="compositionally biased region" description="Basic and acidic residues" evidence="2">
    <location>
        <begin position="1899"/>
        <end position="1913"/>
    </location>
</feature>
<feature type="region of interest" description="Disordered" evidence="2">
    <location>
        <begin position="717"/>
        <end position="818"/>
    </location>
</feature>
<dbReference type="Gene3D" id="1.10.10.2740">
    <property type="entry name" value="Spt6, Death-like domain"/>
    <property type="match status" value="1"/>
</dbReference>
<gene>
    <name evidence="6" type="ORF">BESB_070950</name>
</gene>
<feature type="compositionally biased region" description="Acidic residues" evidence="2">
    <location>
        <begin position="144"/>
        <end position="179"/>
    </location>
</feature>
<feature type="compositionally biased region" description="Basic residues" evidence="2">
    <location>
        <begin position="49"/>
        <end position="61"/>
    </location>
</feature>
<feature type="compositionally biased region" description="Acidic residues" evidence="2">
    <location>
        <begin position="1936"/>
        <end position="1950"/>
    </location>
</feature>
<feature type="region of interest" description="Disordered" evidence="2">
    <location>
        <begin position="330"/>
        <end position="364"/>
    </location>
</feature>
<dbReference type="RefSeq" id="XP_029217952.1">
    <property type="nucleotide sequence ID" value="XM_029365468.1"/>
</dbReference>
<dbReference type="InterPro" id="IPR017072">
    <property type="entry name" value="TF_Spt6"/>
</dbReference>
<feature type="compositionally biased region" description="Basic and acidic residues" evidence="2">
    <location>
        <begin position="1057"/>
        <end position="1069"/>
    </location>
</feature>
<dbReference type="InterPro" id="IPR037027">
    <property type="entry name" value="YqgF/RNaseH-like_dom_sf"/>
</dbReference>
<sequence length="3206" mass="357807">MEASAPDAPASPAARSPPGDVEEGSAPRRLKRPSYEDDEDEPLRVSEKSKKKKKLKKREKKRDRQGAEKKRKRKKKRSSSATRKKKRHRFLKDSAREGEEEDEDEERRRRVSDRSDSEDESEEEESASDEEAEIAKEMKGFIVSEEDESGDEEEGESDDSEKDDNEEGLQQLDEEDLALIEENTGLTVRKQPLRPPGVEDESADEEAGETQDGEAGGGRADAAASFPAEERRYRRLKKQHEPRVSKTGGVSEAEGQSERDDGHEDWLFLDEDKGENRLLDSGEGSLASPVTASALEDRDGDRTAGAAAALVGKGLAPAKRGLLKKAAGRFSAAGAREDRADVSDEDEEAWLEEEDALRESSTQQRMGETWGLVYDCFGDVEAVVRILCNQRPPRHAWPRDGEEDDLQAGDSEFGDRAARRRRDALLGDCEDEESEEARARSGRVDRTGGRRLPGKPGSRRGDGWEAIGEPDEVKREFLTAFDEQVRRADEPERLYLRFLDRPKTTSKAALVLESKWITTRLFREFGAQLTEEELQKRYFDSFFEGCRLRRSPQHDVRQKVILLLDWVLNERLEIVFILHHKLHLLAPPLTEEMIWRVYELDQQYARFLAKKRKIFELIEEVVDGVALLQGARQSEEARQRLLQTWALCTEKRDDARSGGRGLCDGSRRAEDDFDAADQGDEIALEDFRTFLHAHYRQFIATAREALQKKLLAEDGDAACGKREAGEEEDAEDAGDRTKASRRAAERQGPFGADGTHEEEEDDGLGLSPARRAADRNGEGVPSEEEPDAEKEEEDWLVRQDDLAAASPDAARDPHAAEAAAHSAYLLMTEQQGAGASQLGGGLQLDPSLPLPPPPEELLQLSSQLPSAAPALASGARRADGAREEEEADASAERGDSVADLSEESGAAPLFRSDAVLNVTPPFSPSSFLGPRELRAEAATPIEAEEPRDGDEGAEALEARRGSVSSSLIAGCGPAALSPRRVSASMRDGVCTPAARPSQALFADESLCRASPSGFPHDREEEPVVAGDGSPMEEEEDEAPTQLVGGGGDAPASSAGEGRQEAEHNPREGAGEEAPAPTASAWKSRWGVQAPRPDGERERAPRVDAGDEREAAAYRSGREREGGGRGWSQGDRVWRREDEERERRWRDEGAYDAHGGAEGRRSRPREREDAARGGEERLRERREEDEREYADHRRRDRDDGRVPPSHTSSDSYYGDRERGSRRRSAAEDRGGREDYYDRQSRSGHQSWWRDASPLSPRDRAERERREGDRECENEGRGRLRGEDELAEASEAAEWAALEQEALEEERKLVLEEREEKFRRLLHSTAAGEQPGLRVGVGLREIPGLEAIELADRYNIFSLWEAYLLPPDAFVSNLEALSFASCAFSPSLFASRFSALLRPTETPHIPIASGAALSSVLTYAASSFLSQFVPHLFLNASPDLPHSSLEKLPRLPVETVENLEAAGDAWCTPFCVHPFDSGKQLKRVLVAYYAKILASYPPLRSLIRKRFHQICSLSTLTTVKGEAETDPAKPCWLARRLCRLPLLKFINGILPSFEEAPAISPWKDRARRKAEEEARKAEQREHLKKLVSLEEKRKYLEEVQNELRREEDERLSPAEGSMTRARRLETLLKKRQETRCTELFLQVYRLEKAGEVGLYIHPQTSVEQASSRFFHQKEFEERHRDFRRMYRSLVIDKGREAPALEALAMNKTAADAFGTGVGASLVFDLVKQKRFLDAEQTAFLRSRAQDAFLVQRLIDELLAAYSPHLWQASTSAGNIGSRHFAAFFSEKARNTQRSLHPGVSHHAAGGPRGAGAEEEGESFTQFLQRSGGNVSAANASSAMAGWLHIQREILRRVVEAELFPIFKREVREELLQRAQQVVVTRCREMLEWRLNTQPLRPSPEQIRKRQQRGDDDGEKRSKKARRKRGEREHADARMASSSDEEDSDFFGGEDSDSSSGSSSLSSSSEASSSSGEEDEDAYAVSGAFQTERKRQKAARRQRKLQKQQRLLERKRRLFQEPALVEVLSFVIEHVHQDISAELTNCATVGSAVDTPGVARNPLGAKRRSRVRVHAMLVNAWGEMDEYDVYEFLLNAPLPSQRDLDEAAQTGNQDLSQADATNGQVGAPRPTVITPEQRRAHDDFERLLRFFKDHFIDAAVVGVRDRFALLLYLILKERLLPKLKKKAQPLFLELASLEVPIIWAGSDKVPPALKQKLDREGLMCLSLARSLQDPLAEIAGLWSEGRQNSLLQLKLHPLQKLVPSDRLQSALERVLLTAVGKVGVELKRALRGGSAALGGNPSAALLQFVPGLGPRKAARLLSMFKSSTLLMRSQLCAPNDGGNSDSDSGGGGRGDLDDFHPSQVQSEKRQSQPVGLGRQVYMNCVSFLRLKNKTSDPESVDALDDTRIHPLEGRSFVAKICRDAVAEKEEGNANGEEEGGEQGGDGGTGRRDDEADDDDAIVEVFKKPSLLDDMDLEAFSQMLAQTEEQARSLPYLEFITSELRHPYRDPRLPFESASEMEVFFWAVNEDMEDFHAGSSVSCQVVFVRNTSLVVRLQPSGIRVQLSDLRELRSLLALRTQVKRENPELEQRPYEDLSPLLGEVLHGRIAFLHYGIELERSGFPTYCVEVVVTGDVVKAMVAQNLVADISLNSVHAYLSPAARFDGLAVRRPLTVELDELQLQQQKQRQRVRRNIRHPNYKPVTPLKGLQLLQRAEVPVGEALFRPGTSAEGLTLMVKTCSEPFRCLSLPVEERHALLAADKSPEGLAAALQQQEQLGGVGSELILQGEKFDSLNAIIAQFCDPLRVNLEEVFRHPKYLPIPDLALAAEKLRQEAASRPGSIMWALLPPAAPAPAVVAGRDPRNGTENPLRFQLVVLPPQPPQAAAVGGAARVLVDGIYVDHKKFSLWNQEHKSLQKLVCWWKEKGYWRRQELLKAYAEEKARLQEERNRKRQEREHLKMLEEKREEEERTTQRQYVATYIQPRNEQSAKEWYERALRRQKNYEPRAAGTVVENALGSSADRGGRGGERRTPNAFPGGGDAYFSGPYTQGSASLHARPSGYAGGSPHGRGEARSSPRREGDDFGRGGRCGPFSAPEPFGSGPPEFAHAELTHGYASGHMGRGSRSFYYGGDARRPDDGRGSGYLPGAHRGGGRDAERTSFERGDREREGAWQRDDGRRNRFGGERGDRWGRDRDDRDSHRRAQDLDDDPFRHGL</sequence>
<protein>
    <recommendedName>
        <fullName evidence="8">Transcription elongation factor SPT6</fullName>
    </recommendedName>
</protein>
<dbReference type="Gene3D" id="3.30.420.140">
    <property type="entry name" value="YqgF/RNase H-like domain"/>
    <property type="match status" value="1"/>
</dbReference>
<feature type="region of interest" description="Disordered" evidence="2">
    <location>
        <begin position="1893"/>
        <end position="1994"/>
    </location>
</feature>
<evidence type="ECO:0000256" key="2">
    <source>
        <dbReference type="SAM" id="MobiDB-lite"/>
    </source>
</evidence>
<dbReference type="InterPro" id="IPR028083">
    <property type="entry name" value="Spt6_acidic_N_dom"/>
</dbReference>
<feature type="domain" description="Spt6 acidic N-terminal" evidence="3">
    <location>
        <begin position="120"/>
        <end position="191"/>
    </location>
</feature>
<feature type="compositionally biased region" description="Acidic residues" evidence="2">
    <location>
        <begin position="781"/>
        <end position="794"/>
    </location>
</feature>
<dbReference type="InterPro" id="IPR023319">
    <property type="entry name" value="Tex-like_HTH_dom_sf"/>
</dbReference>
<feature type="compositionally biased region" description="Basic and acidic residues" evidence="2">
    <location>
        <begin position="1255"/>
        <end position="1282"/>
    </location>
</feature>
<feature type="region of interest" description="Disordered" evidence="2">
    <location>
        <begin position="834"/>
        <end position="905"/>
    </location>
</feature>
<dbReference type="Gene3D" id="1.10.10.650">
    <property type="entry name" value="RuvA domain 2-like"/>
    <property type="match status" value="1"/>
</dbReference>
<feature type="compositionally biased region" description="Basic and acidic residues" evidence="2">
    <location>
        <begin position="733"/>
        <end position="745"/>
    </location>
</feature>
<feature type="compositionally biased region" description="Basic and acidic residues" evidence="2">
    <location>
        <begin position="1131"/>
        <end position="1200"/>
    </location>
</feature>
<dbReference type="OrthoDB" id="343921at2759"/>
<dbReference type="Pfam" id="PF14633">
    <property type="entry name" value="SH2_2"/>
    <property type="match status" value="1"/>
</dbReference>
<feature type="domain" description="Spt6 SH2" evidence="4">
    <location>
        <begin position="2673"/>
        <end position="2838"/>
    </location>
</feature>
<dbReference type="PANTHER" id="PTHR10145:SF6">
    <property type="entry name" value="TRANSCRIPTION ELONGATION FACTOR SPT6"/>
    <property type="match status" value="1"/>
</dbReference>
<feature type="compositionally biased region" description="Basic residues" evidence="2">
    <location>
        <begin position="69"/>
        <end position="90"/>
    </location>
</feature>
<dbReference type="GeneID" id="40312021"/>
<feature type="compositionally biased region" description="Basic and acidic residues" evidence="2">
    <location>
        <begin position="3143"/>
        <end position="3206"/>
    </location>
</feature>
<organism evidence="6 7">
    <name type="scientific">Besnoitia besnoiti</name>
    <name type="common">Apicomplexan protozoan</name>
    <dbReference type="NCBI Taxonomy" id="94643"/>
    <lineage>
        <taxon>Eukaryota</taxon>
        <taxon>Sar</taxon>
        <taxon>Alveolata</taxon>
        <taxon>Apicomplexa</taxon>
        <taxon>Conoidasida</taxon>
        <taxon>Coccidia</taxon>
        <taxon>Eucoccidiorida</taxon>
        <taxon>Eimeriorina</taxon>
        <taxon>Sarcocystidae</taxon>
        <taxon>Besnoitia</taxon>
    </lineage>
</organism>
<feature type="compositionally biased region" description="Basic and acidic residues" evidence="2">
    <location>
        <begin position="436"/>
        <end position="448"/>
    </location>
</feature>
<feature type="compositionally biased region" description="Low complexity" evidence="2">
    <location>
        <begin position="856"/>
        <end position="875"/>
    </location>
</feature>
<feature type="region of interest" description="Disordered" evidence="2">
    <location>
        <begin position="2328"/>
        <end position="2368"/>
    </location>
</feature>
<dbReference type="Pfam" id="PF14635">
    <property type="entry name" value="HHH_7"/>
    <property type="match status" value="1"/>
</dbReference>
<dbReference type="PANTHER" id="PTHR10145">
    <property type="entry name" value="TRANSCRIPTION ELONGATION FACTOR SPT6"/>
    <property type="match status" value="1"/>
</dbReference>
<dbReference type="KEGG" id="bbes:BESB_070950"/>
<feature type="compositionally biased region" description="Basic and acidic residues" evidence="2">
    <location>
        <begin position="2347"/>
        <end position="2363"/>
    </location>
</feature>
<reference evidence="6 7" key="1">
    <citation type="submission" date="2017-09" db="EMBL/GenBank/DDBJ databases">
        <title>Genome sequencing of Besnoitia besnoiti strain Bb-Ger1.</title>
        <authorList>
            <person name="Schares G."/>
            <person name="Venepally P."/>
            <person name="Lorenzi H.A."/>
        </authorList>
    </citation>
    <scope>NUCLEOTIDE SEQUENCE [LARGE SCALE GENOMIC DNA]</scope>
    <source>
        <strain evidence="6 7">Bb-Ger1</strain>
    </source>
</reference>
<evidence type="ECO:0000313" key="7">
    <source>
        <dbReference type="Proteomes" id="UP000224006"/>
    </source>
</evidence>
<feature type="region of interest" description="Disordered" evidence="2">
    <location>
        <begin position="1"/>
        <end position="304"/>
    </location>
</feature>
<feature type="coiled-coil region" evidence="1">
    <location>
        <begin position="2922"/>
        <end position="2963"/>
    </location>
</feature>
<feature type="region of interest" description="Disordered" evidence="2">
    <location>
        <begin position="1792"/>
        <end position="1816"/>
    </location>
</feature>
<name>A0A2A9ME46_BESBE</name>
<feature type="region of interest" description="Disordered" evidence="2">
    <location>
        <begin position="392"/>
        <end position="414"/>
    </location>
</feature>
<dbReference type="GO" id="GO:0042393">
    <property type="term" value="F:histone binding"/>
    <property type="evidence" value="ECO:0007669"/>
    <property type="project" value="TreeGrafter"/>
</dbReference>
<feature type="region of interest" description="Disordered" evidence="2">
    <location>
        <begin position="2996"/>
        <end position="3206"/>
    </location>
</feature>
<dbReference type="GO" id="GO:0140673">
    <property type="term" value="P:transcription elongation-coupled chromatin remodeling"/>
    <property type="evidence" value="ECO:0007669"/>
    <property type="project" value="InterPro"/>
</dbReference>
<feature type="compositionally biased region" description="Acidic residues" evidence="2">
    <location>
        <begin position="198"/>
        <end position="212"/>
    </location>
</feature>